<feature type="compositionally biased region" description="Polar residues" evidence="21">
    <location>
        <begin position="376"/>
        <end position="391"/>
    </location>
</feature>
<dbReference type="SMART" id="SM00409">
    <property type="entry name" value="IG"/>
    <property type="match status" value="2"/>
</dbReference>
<evidence type="ECO:0000256" key="6">
    <source>
        <dbReference type="ARBA" id="ARBA00022692"/>
    </source>
</evidence>
<evidence type="ECO:0000259" key="24">
    <source>
        <dbReference type="PROSITE" id="PS50835"/>
    </source>
</evidence>
<evidence type="ECO:0000256" key="5">
    <source>
        <dbReference type="ARBA" id="ARBA00022553"/>
    </source>
</evidence>
<evidence type="ECO:0000256" key="17">
    <source>
        <dbReference type="ARBA" id="ARBA00023319"/>
    </source>
</evidence>
<dbReference type="PANTHER" id="PTHR10075:SF107">
    <property type="entry name" value="BASIGIN"/>
    <property type="match status" value="1"/>
</dbReference>
<keyword evidence="17" id="KW-0393">Immunoglobulin domain</keyword>
<keyword evidence="13" id="KW-1015">Disulfide bond</keyword>
<feature type="transmembrane region" description="Helical" evidence="22">
    <location>
        <begin position="326"/>
        <end position="347"/>
    </location>
</feature>
<dbReference type="GO" id="GO:0005789">
    <property type="term" value="C:endoplasmic reticulum membrane"/>
    <property type="evidence" value="ECO:0007669"/>
    <property type="project" value="UniProtKB-SubCell"/>
</dbReference>
<keyword evidence="11" id="KW-0465">Mannose-binding</keyword>
<dbReference type="GeneTree" id="ENSGT00940000159142"/>
<dbReference type="GO" id="GO:0005886">
    <property type="term" value="C:plasma membrane"/>
    <property type="evidence" value="ECO:0000318"/>
    <property type="project" value="GO_Central"/>
</dbReference>
<keyword evidence="10 22" id="KW-1133">Transmembrane helix</keyword>
<dbReference type="InterPro" id="IPR003599">
    <property type="entry name" value="Ig_sub"/>
</dbReference>
<evidence type="ECO:0000256" key="19">
    <source>
        <dbReference type="ARBA" id="ARBA00023876"/>
    </source>
</evidence>
<dbReference type="GO" id="GO:0005537">
    <property type="term" value="F:D-mannose binding"/>
    <property type="evidence" value="ECO:0007669"/>
    <property type="project" value="UniProtKB-KW"/>
</dbReference>
<dbReference type="InterPro" id="IPR003598">
    <property type="entry name" value="Ig_sub2"/>
</dbReference>
<dbReference type="FunFam" id="2.60.40.10:FF:000387">
    <property type="entry name" value="Neuroplastin b"/>
    <property type="match status" value="1"/>
</dbReference>
<evidence type="ECO:0000256" key="16">
    <source>
        <dbReference type="ARBA" id="ARBA00023273"/>
    </source>
</evidence>
<dbReference type="Bgee" id="ENSMODG00000006517">
    <property type="expression patterns" value="Expressed in placenta and 19 other cell types or tissues"/>
</dbReference>
<feature type="signal peptide" evidence="23">
    <location>
        <begin position="1"/>
        <end position="21"/>
    </location>
</feature>
<dbReference type="GO" id="GO:0030424">
    <property type="term" value="C:axon"/>
    <property type="evidence" value="ECO:0000318"/>
    <property type="project" value="GO_Central"/>
</dbReference>
<evidence type="ECO:0000313" key="25">
    <source>
        <dbReference type="Ensembl" id="ENSMODP00000051239.1"/>
    </source>
</evidence>
<keyword evidence="26" id="KW-1185">Reference proteome</keyword>
<dbReference type="InterPro" id="IPR007110">
    <property type="entry name" value="Ig-like_dom"/>
</dbReference>
<evidence type="ECO:0000313" key="26">
    <source>
        <dbReference type="Proteomes" id="UP000002280"/>
    </source>
</evidence>
<evidence type="ECO:0000256" key="23">
    <source>
        <dbReference type="SAM" id="SignalP"/>
    </source>
</evidence>
<dbReference type="GO" id="GO:0001917">
    <property type="term" value="C:photoreceptor inner segment"/>
    <property type="evidence" value="ECO:0007669"/>
    <property type="project" value="UniProtKB-SubCell"/>
</dbReference>
<dbReference type="FunFam" id="2.60.40.10:FF:000291">
    <property type="entry name" value="Neuroplastin b"/>
    <property type="match status" value="1"/>
</dbReference>
<evidence type="ECO:0000256" key="12">
    <source>
        <dbReference type="ARBA" id="ARBA00023136"/>
    </source>
</evidence>
<evidence type="ECO:0000256" key="2">
    <source>
        <dbReference type="ARBA" id="ARBA00004437"/>
    </source>
</evidence>
<dbReference type="SMART" id="SM00408">
    <property type="entry name" value="IGc2"/>
    <property type="match status" value="2"/>
</dbReference>
<dbReference type="InParanoid" id="A0A5F8GV44"/>
<evidence type="ECO:0000256" key="13">
    <source>
        <dbReference type="ARBA" id="ARBA00023157"/>
    </source>
</evidence>
<evidence type="ECO:0000256" key="11">
    <source>
        <dbReference type="ARBA" id="ARBA00023035"/>
    </source>
</evidence>
<dbReference type="PROSITE" id="PS50835">
    <property type="entry name" value="IG_LIKE"/>
    <property type="match status" value="2"/>
</dbReference>
<keyword evidence="15" id="KW-0325">Glycoprotein</keyword>
<dbReference type="GO" id="GO:0007156">
    <property type="term" value="P:homophilic cell adhesion via plasma membrane adhesion molecules"/>
    <property type="evidence" value="ECO:0000318"/>
    <property type="project" value="GO_Central"/>
</dbReference>
<keyword evidence="14" id="KW-0675">Receptor</keyword>
<evidence type="ECO:0000256" key="4">
    <source>
        <dbReference type="ARBA" id="ARBA00022475"/>
    </source>
</evidence>
<dbReference type="GO" id="GO:0098632">
    <property type="term" value="F:cell-cell adhesion mediator activity"/>
    <property type="evidence" value="ECO:0000318"/>
    <property type="project" value="GO_Central"/>
</dbReference>
<dbReference type="Gene3D" id="2.60.40.10">
    <property type="entry name" value="Immunoglobulins"/>
    <property type="match status" value="3"/>
</dbReference>
<evidence type="ECO:0000256" key="14">
    <source>
        <dbReference type="ARBA" id="ARBA00023170"/>
    </source>
</evidence>
<dbReference type="GO" id="GO:0016323">
    <property type="term" value="C:basolateral plasma membrane"/>
    <property type="evidence" value="ECO:0007669"/>
    <property type="project" value="UniProtKB-SubCell"/>
</dbReference>
<evidence type="ECO:0000256" key="3">
    <source>
        <dbReference type="ARBA" id="ARBA00004504"/>
    </source>
</evidence>
<dbReference type="FunCoup" id="A0A5F8GV44">
    <property type="interactions" value="323"/>
</dbReference>
<keyword evidence="4" id="KW-1003">Cell membrane</keyword>
<sequence>MGAPLLWLLAAVLLCARAASGTAGFIKSPLSKKTLVEDSVELHCEAIGRPIPEIQWWFEGNEPNETFSQLWDGARQDRIRIHATYNEHSTSTVFISNLTISDSGTYECRASNDPDRNHLWKSPKVKWVRSQANIIVIERNNIWTAIDVSSHRTLLTCKLKEAISAPIEGHRWLKGDKVLKEDKSDSLTTEYEVVSDDRSGEYQCIFLPELAGKADVQVKGPPKVYINKKSEYGNEGDSIVLTCKSSSYPSIEQWKWYKENEGEANMILVNDTEGRMSIISTPEKTELHINSADIKEDPGKYICNGTNSEGSDTAVITLKVRSRLAALWPFLGIVAEVLILVIIIFIYERRRRTDDIVEAEPPRDEDGGAAPLKASSAVNEKGSNIRQRNSN</sequence>
<evidence type="ECO:0000256" key="18">
    <source>
        <dbReference type="ARBA" id="ARBA00023768"/>
    </source>
</evidence>
<keyword evidence="12 22" id="KW-0472">Membrane</keyword>
<dbReference type="STRING" id="13616.ENSMODP00000051239"/>
<dbReference type="Pfam" id="PF13927">
    <property type="entry name" value="Ig_3"/>
    <property type="match status" value="2"/>
</dbReference>
<comment type="subunit">
    <text evidence="20">Interacts with SLC16A6; this interaction mediates targeting to the plasma membrane.</text>
</comment>
<evidence type="ECO:0000256" key="8">
    <source>
        <dbReference type="ARBA" id="ARBA00022734"/>
    </source>
</evidence>
<dbReference type="InterPro" id="IPR013783">
    <property type="entry name" value="Ig-like_fold"/>
</dbReference>
<protein>
    <recommendedName>
        <fullName evidence="19">Basigin</fullName>
    </recommendedName>
</protein>
<evidence type="ECO:0000256" key="22">
    <source>
        <dbReference type="SAM" id="Phobius"/>
    </source>
</evidence>
<keyword evidence="9" id="KW-0256">Endoplasmic reticulum</keyword>
<dbReference type="Ensembl" id="ENSMODT00000080463.1">
    <property type="protein sequence ID" value="ENSMODP00000051239.1"/>
    <property type="gene ID" value="ENSMODG00000006517.4"/>
</dbReference>
<keyword evidence="7 23" id="KW-0732">Signal</keyword>
<feature type="region of interest" description="Disordered" evidence="21">
    <location>
        <begin position="358"/>
        <end position="391"/>
    </location>
</feature>
<reference evidence="25 26" key="1">
    <citation type="journal article" date="2007" name="Nature">
        <title>Genome of the marsupial Monodelphis domestica reveals innovation in non-coding sequences.</title>
        <authorList>
            <person name="Mikkelsen T.S."/>
            <person name="Wakefield M.J."/>
            <person name="Aken B."/>
            <person name="Amemiya C.T."/>
            <person name="Chang J.L."/>
            <person name="Duke S."/>
            <person name="Garber M."/>
            <person name="Gentles A.J."/>
            <person name="Goodstadt L."/>
            <person name="Heger A."/>
            <person name="Jurka J."/>
            <person name="Kamal M."/>
            <person name="Mauceli E."/>
            <person name="Searle S.M."/>
            <person name="Sharpe T."/>
            <person name="Baker M.L."/>
            <person name="Batzer M.A."/>
            <person name="Benos P.V."/>
            <person name="Belov K."/>
            <person name="Clamp M."/>
            <person name="Cook A."/>
            <person name="Cuff J."/>
            <person name="Das R."/>
            <person name="Davidow L."/>
            <person name="Deakin J.E."/>
            <person name="Fazzari M.J."/>
            <person name="Glass J.L."/>
            <person name="Grabherr M."/>
            <person name="Greally J.M."/>
            <person name="Gu W."/>
            <person name="Hore T.A."/>
            <person name="Huttley G.A."/>
            <person name="Kleber M."/>
            <person name="Jirtle R.L."/>
            <person name="Koina E."/>
            <person name="Lee J.T."/>
            <person name="Mahony S."/>
            <person name="Marra M.A."/>
            <person name="Miller R.D."/>
            <person name="Nicholls R.D."/>
            <person name="Oda M."/>
            <person name="Papenfuss A.T."/>
            <person name="Parra Z.E."/>
            <person name="Pollock D.D."/>
            <person name="Ray D.A."/>
            <person name="Schein J.E."/>
            <person name="Speed T.P."/>
            <person name="Thompson K."/>
            <person name="VandeBerg J.L."/>
            <person name="Wade C.M."/>
            <person name="Walker J.A."/>
            <person name="Waters P.D."/>
            <person name="Webber C."/>
            <person name="Weidman J.R."/>
            <person name="Xie X."/>
            <person name="Zody M.C."/>
            <person name="Baldwin J."/>
            <person name="Abdouelleil A."/>
            <person name="Abdulkadir J."/>
            <person name="Abebe A."/>
            <person name="Abera B."/>
            <person name="Abreu J."/>
            <person name="Acer S.C."/>
            <person name="Aftuck L."/>
            <person name="Alexander A."/>
            <person name="An P."/>
            <person name="Anderson E."/>
            <person name="Anderson S."/>
            <person name="Arachi H."/>
            <person name="Azer M."/>
            <person name="Bachantsang P."/>
            <person name="Barry A."/>
            <person name="Bayul T."/>
            <person name="Berlin A."/>
            <person name="Bessette D."/>
            <person name="Bloom T."/>
            <person name="Bloom T."/>
            <person name="Boguslavskiy L."/>
            <person name="Bonnet C."/>
            <person name="Boukhgalter B."/>
            <person name="Bourzgui I."/>
            <person name="Brown A."/>
            <person name="Cahill P."/>
            <person name="Channer S."/>
            <person name="Cheshatsang Y."/>
            <person name="Chuda L."/>
            <person name="Citroen M."/>
            <person name="Collymore A."/>
            <person name="Cooke P."/>
            <person name="Costello M."/>
            <person name="D'Aco K."/>
            <person name="Daza R."/>
            <person name="De Haan G."/>
            <person name="DeGray S."/>
            <person name="DeMaso C."/>
            <person name="Dhargay N."/>
            <person name="Dooley K."/>
            <person name="Dooley E."/>
            <person name="Doricent M."/>
            <person name="Dorje P."/>
            <person name="Dorjee K."/>
            <person name="Dupes A."/>
            <person name="Elong R."/>
            <person name="Falk J."/>
            <person name="Farina A."/>
            <person name="Faro S."/>
            <person name="Ferguson D."/>
            <person name="Fisher S."/>
            <person name="Foley C.D."/>
            <person name="Franke A."/>
            <person name="Friedrich D."/>
            <person name="Gadbois L."/>
            <person name="Gearin G."/>
            <person name="Gearin C.R."/>
            <person name="Giannoukos G."/>
            <person name="Goode T."/>
            <person name="Graham J."/>
            <person name="Grandbois E."/>
            <person name="Grewal S."/>
            <person name="Gyaltsen K."/>
            <person name="Hafez N."/>
            <person name="Hagos B."/>
            <person name="Hall J."/>
            <person name="Henson C."/>
            <person name="Hollinger A."/>
            <person name="Honan T."/>
            <person name="Huard M.D."/>
            <person name="Hughes L."/>
            <person name="Hurhula B."/>
            <person name="Husby M.E."/>
            <person name="Kamat A."/>
            <person name="Kanga B."/>
            <person name="Kashin S."/>
            <person name="Khazanovich D."/>
            <person name="Kisner P."/>
            <person name="Lance K."/>
            <person name="Lara M."/>
            <person name="Lee W."/>
            <person name="Lennon N."/>
            <person name="Letendre F."/>
            <person name="LeVine R."/>
            <person name="Lipovsky A."/>
            <person name="Liu X."/>
            <person name="Liu J."/>
            <person name="Liu S."/>
            <person name="Lokyitsang T."/>
            <person name="Lokyitsang Y."/>
            <person name="Lubonja R."/>
            <person name="Lui A."/>
            <person name="MacDonald P."/>
            <person name="Magnisalis V."/>
            <person name="Maru K."/>
            <person name="Matthews C."/>
            <person name="McCusker W."/>
            <person name="McDonough S."/>
            <person name="Mehta T."/>
            <person name="Meldrim J."/>
            <person name="Meneus L."/>
            <person name="Mihai O."/>
            <person name="Mihalev A."/>
            <person name="Mihova T."/>
            <person name="Mittelman R."/>
            <person name="Mlenga V."/>
            <person name="Montmayeur A."/>
            <person name="Mulrain L."/>
            <person name="Navidi A."/>
            <person name="Naylor J."/>
            <person name="Negash T."/>
            <person name="Nguyen T."/>
            <person name="Nguyen N."/>
            <person name="Nicol R."/>
            <person name="Norbu C."/>
            <person name="Norbu N."/>
            <person name="Novod N."/>
            <person name="O'Neill B."/>
            <person name="Osman S."/>
            <person name="Markiewicz E."/>
            <person name="Oyono O.L."/>
            <person name="Patti C."/>
            <person name="Phunkhang P."/>
            <person name="Pierre F."/>
            <person name="Priest M."/>
            <person name="Raghuraman S."/>
            <person name="Rege F."/>
            <person name="Reyes R."/>
            <person name="Rise C."/>
            <person name="Rogov P."/>
            <person name="Ross K."/>
            <person name="Ryan E."/>
            <person name="Settipalli S."/>
            <person name="Shea T."/>
            <person name="Sherpa N."/>
            <person name="Shi L."/>
            <person name="Shih D."/>
            <person name="Sparrow T."/>
            <person name="Spaulding J."/>
            <person name="Stalker J."/>
            <person name="Stange-Thomann N."/>
            <person name="Stavropoulos S."/>
            <person name="Stone C."/>
            <person name="Strader C."/>
            <person name="Tesfaye S."/>
            <person name="Thomson T."/>
            <person name="Thoulutsang Y."/>
            <person name="Thoulutsang D."/>
            <person name="Topham K."/>
            <person name="Topping I."/>
            <person name="Tsamla T."/>
            <person name="Vassiliev H."/>
            <person name="Vo A."/>
            <person name="Wangchuk T."/>
            <person name="Wangdi T."/>
            <person name="Weiand M."/>
            <person name="Wilkinson J."/>
            <person name="Wilson A."/>
            <person name="Yadav S."/>
            <person name="Young G."/>
            <person name="Yu Q."/>
            <person name="Zembek L."/>
            <person name="Zhong D."/>
            <person name="Zimmer A."/>
            <person name="Zwirko Z."/>
            <person name="Jaffe D.B."/>
            <person name="Alvarez P."/>
            <person name="Brockman W."/>
            <person name="Butler J."/>
            <person name="Chin C."/>
            <person name="Gnerre S."/>
            <person name="MacCallum I."/>
            <person name="Graves J.A."/>
            <person name="Ponting C.P."/>
            <person name="Breen M."/>
            <person name="Samollow P.B."/>
            <person name="Lander E.S."/>
            <person name="Lindblad-Toh K."/>
        </authorList>
    </citation>
    <scope>NUCLEOTIDE SEQUENCE [LARGE SCALE GENOMIC DNA]</scope>
</reference>
<evidence type="ECO:0000256" key="1">
    <source>
        <dbReference type="ARBA" id="ARBA00004115"/>
    </source>
</evidence>
<keyword evidence="5" id="KW-0597">Phosphoprotein</keyword>
<dbReference type="OMA" id="TITGHKW"/>
<evidence type="ECO:0000256" key="20">
    <source>
        <dbReference type="ARBA" id="ARBA00066216"/>
    </source>
</evidence>
<dbReference type="PANTHER" id="PTHR10075">
    <property type="entry name" value="BASIGIN RELATED"/>
    <property type="match status" value="1"/>
</dbReference>
<dbReference type="GO" id="GO:0007411">
    <property type="term" value="P:axon guidance"/>
    <property type="evidence" value="ECO:0000318"/>
    <property type="project" value="GO_Central"/>
</dbReference>
<dbReference type="SUPFAM" id="SSF48726">
    <property type="entry name" value="Immunoglobulin"/>
    <property type="match status" value="2"/>
</dbReference>
<evidence type="ECO:0000256" key="9">
    <source>
        <dbReference type="ARBA" id="ARBA00022824"/>
    </source>
</evidence>
<name>A0A5F8GV44_MONDO</name>
<feature type="chain" id="PRO_5023943566" description="Basigin" evidence="23">
    <location>
        <begin position="22"/>
        <end position="391"/>
    </location>
</feature>
<keyword evidence="8" id="KW-0430">Lectin</keyword>
<dbReference type="GO" id="GO:0001750">
    <property type="term" value="C:photoreceptor outer segment"/>
    <property type="evidence" value="ECO:0007669"/>
    <property type="project" value="UniProtKB-SubCell"/>
</dbReference>
<dbReference type="AlphaFoldDB" id="A0A5F8GV44"/>
<keyword evidence="6 22" id="KW-0812">Transmembrane</keyword>
<evidence type="ECO:0000256" key="10">
    <source>
        <dbReference type="ARBA" id="ARBA00022989"/>
    </source>
</evidence>
<reference evidence="25" key="3">
    <citation type="submission" date="2025-09" db="UniProtKB">
        <authorList>
            <consortium name="Ensembl"/>
        </authorList>
    </citation>
    <scope>IDENTIFICATION</scope>
</reference>
<organism evidence="25 26">
    <name type="scientific">Monodelphis domestica</name>
    <name type="common">Gray short-tailed opossum</name>
    <dbReference type="NCBI Taxonomy" id="13616"/>
    <lineage>
        <taxon>Eukaryota</taxon>
        <taxon>Metazoa</taxon>
        <taxon>Chordata</taxon>
        <taxon>Craniata</taxon>
        <taxon>Vertebrata</taxon>
        <taxon>Euteleostomi</taxon>
        <taxon>Mammalia</taxon>
        <taxon>Metatheria</taxon>
        <taxon>Didelphimorphia</taxon>
        <taxon>Didelphidae</taxon>
        <taxon>Monodelphis</taxon>
    </lineage>
</organism>
<dbReference type="Proteomes" id="UP000002280">
    <property type="component" value="Chromosome 3"/>
</dbReference>
<reference evidence="25" key="2">
    <citation type="submission" date="2025-08" db="UniProtKB">
        <authorList>
            <consortium name="Ensembl"/>
        </authorList>
    </citation>
    <scope>IDENTIFICATION</scope>
</reference>
<dbReference type="GO" id="GO:0070593">
    <property type="term" value="P:dendrite self-avoidance"/>
    <property type="evidence" value="ECO:0000318"/>
    <property type="project" value="GO_Central"/>
</dbReference>
<evidence type="ECO:0000256" key="7">
    <source>
        <dbReference type="ARBA" id="ARBA00022729"/>
    </source>
</evidence>
<accession>A0A5F8GV44</accession>
<dbReference type="InterPro" id="IPR036179">
    <property type="entry name" value="Ig-like_dom_sf"/>
</dbReference>
<dbReference type="FunFam" id="2.60.40.10:FF:001329">
    <property type="entry name" value="Basigin"/>
    <property type="match status" value="1"/>
</dbReference>
<evidence type="ECO:0000256" key="21">
    <source>
        <dbReference type="SAM" id="MobiDB-lite"/>
    </source>
</evidence>
<keyword evidence="16" id="KW-0966">Cell projection</keyword>
<feature type="domain" description="Ig-like" evidence="24">
    <location>
        <begin position="222"/>
        <end position="317"/>
    </location>
</feature>
<proteinExistence type="predicted"/>
<comment type="subcellular location">
    <subcellularLocation>
        <location evidence="18">Basolateral cell membrane</location>
        <topology evidence="18">Single-pass type I membrane protein</topology>
    </subcellularLocation>
    <subcellularLocation>
        <location evidence="3">Cell projection</location>
        <location evidence="3">Cilium</location>
        <location evidence="3">Photoreceptor outer segment</location>
    </subcellularLocation>
    <subcellularLocation>
        <location evidence="1">Endoplasmic reticulum membrane</location>
        <topology evidence="1">Single-pass type I membrane protein</topology>
    </subcellularLocation>
    <subcellularLocation>
        <location evidence="2">Photoreceptor inner segment</location>
    </subcellularLocation>
</comment>
<evidence type="ECO:0000256" key="15">
    <source>
        <dbReference type="ARBA" id="ARBA00023180"/>
    </source>
</evidence>
<feature type="domain" description="Ig-like" evidence="24">
    <location>
        <begin position="38"/>
        <end position="126"/>
    </location>
</feature>